<dbReference type="Proteomes" id="UP000176480">
    <property type="component" value="Unassembled WGS sequence"/>
</dbReference>
<organism evidence="1 2">
    <name type="scientific">Candidatus Roizmanbacteria bacterium RIFCSPLOWO2_01_FULL_41_22</name>
    <dbReference type="NCBI Taxonomy" id="1802067"/>
    <lineage>
        <taxon>Bacteria</taxon>
        <taxon>Candidatus Roizmaniibacteriota</taxon>
    </lineage>
</organism>
<name>A0A1F7J644_9BACT</name>
<sequence length="296" mass="32210">MGQEQSSNQIIEALNTPGIPAPIIQGTLRLYDELANPTAELTREAKNAIGSAFLGLSALAYGCGEGPAEAGEVINLADPISRYLRPLVVGEMTAWALNGQTGLLPTNPYSLKIMADSVEDWLKEQNPALIYEIINSPDKTIVLLTLLTTGRDQFQITEEDLGRLLQQAITTVRPLVGESSFSPRAMVTEATQRLYGTGILVPVPNDRNTVQFATVTDFRTSQRLAIPGDRSAQGHFCRRGFTNEATQTLSRKDLGRIPGIGPKRLDAAEAALGKSFPDQSATSLFERLNDLVYPRR</sequence>
<dbReference type="EMBL" id="MGAR01000036">
    <property type="protein sequence ID" value="OGK51091.1"/>
    <property type="molecule type" value="Genomic_DNA"/>
</dbReference>
<reference evidence="1 2" key="1">
    <citation type="journal article" date="2016" name="Nat. Commun.">
        <title>Thousands of microbial genomes shed light on interconnected biogeochemical processes in an aquifer system.</title>
        <authorList>
            <person name="Anantharaman K."/>
            <person name="Brown C.T."/>
            <person name="Hug L.A."/>
            <person name="Sharon I."/>
            <person name="Castelle C.J."/>
            <person name="Probst A.J."/>
            <person name="Thomas B.C."/>
            <person name="Singh A."/>
            <person name="Wilkins M.J."/>
            <person name="Karaoz U."/>
            <person name="Brodie E.L."/>
            <person name="Williams K.H."/>
            <person name="Hubbard S.S."/>
            <person name="Banfield J.F."/>
        </authorList>
    </citation>
    <scope>NUCLEOTIDE SEQUENCE [LARGE SCALE GENOMIC DNA]</scope>
</reference>
<gene>
    <name evidence="1" type="ORF">A2966_03955</name>
</gene>
<accession>A0A1F7J644</accession>
<dbReference type="AlphaFoldDB" id="A0A1F7J644"/>
<evidence type="ECO:0000313" key="2">
    <source>
        <dbReference type="Proteomes" id="UP000176480"/>
    </source>
</evidence>
<comment type="caution">
    <text evidence="1">The sequence shown here is derived from an EMBL/GenBank/DDBJ whole genome shotgun (WGS) entry which is preliminary data.</text>
</comment>
<evidence type="ECO:0000313" key="1">
    <source>
        <dbReference type="EMBL" id="OGK51091.1"/>
    </source>
</evidence>
<protein>
    <submittedName>
        <fullName evidence="1">Uncharacterized protein</fullName>
    </submittedName>
</protein>
<proteinExistence type="predicted"/>